<comment type="caution">
    <text evidence="2">The sequence shown here is derived from an EMBL/GenBank/DDBJ whole genome shotgun (WGS) entry which is preliminary data.</text>
</comment>
<dbReference type="Proteomes" id="UP000658382">
    <property type="component" value="Unassembled WGS sequence"/>
</dbReference>
<evidence type="ECO:0000313" key="3">
    <source>
        <dbReference type="Proteomes" id="UP000658382"/>
    </source>
</evidence>
<evidence type="ECO:0008006" key="4">
    <source>
        <dbReference type="Google" id="ProtNLM"/>
    </source>
</evidence>
<accession>A0A917PZT3</accession>
<dbReference type="Pfam" id="PF13181">
    <property type="entry name" value="TPR_8"/>
    <property type="match status" value="1"/>
</dbReference>
<evidence type="ECO:0000313" key="2">
    <source>
        <dbReference type="EMBL" id="GGK01306.1"/>
    </source>
</evidence>
<dbReference type="InterPro" id="IPR019734">
    <property type="entry name" value="TPR_rpt"/>
</dbReference>
<dbReference type="SUPFAM" id="SSF48452">
    <property type="entry name" value="TPR-like"/>
    <property type="match status" value="2"/>
</dbReference>
<sequence>MQSNHNAQGKKENIIPYIPDGDFYFTKGVEAFEKQKYDIAIKWLRKAIEADPDNPLYQCQISIVYTEIGAYHAANQLLHEVLQNTTDQYTDCYYLLANNYAHLGLVHDAKKNAELYLDKQKHGEFREDAEHLLDLMHNDNEESDEWEFEEEDELIVYQEKLFHHLESKEWDKALMLFEEMMTLFPNYKVMIHDYTYALFFSGSTEEAISKELDLLQEQPNSLHSHSNLAMFYYETGRIKEYKRHIKALLNVYPIHEQQKLRIAVTLAATGVYEQAYGRFCNLVKQQVNNHSAYYKWYSIAAYKLGRPSKALSLWEEGCKKHPVLADEESPWKET</sequence>
<keyword evidence="3" id="KW-1185">Reference proteome</keyword>
<feature type="repeat" description="TPR" evidence="1">
    <location>
        <begin position="21"/>
        <end position="54"/>
    </location>
</feature>
<dbReference type="SMART" id="SM00028">
    <property type="entry name" value="TPR"/>
    <property type="match status" value="2"/>
</dbReference>
<dbReference type="Gene3D" id="1.25.40.10">
    <property type="entry name" value="Tetratricopeptide repeat domain"/>
    <property type="match status" value="2"/>
</dbReference>
<dbReference type="PROSITE" id="PS50005">
    <property type="entry name" value="TPR"/>
    <property type="match status" value="1"/>
</dbReference>
<reference evidence="2" key="2">
    <citation type="submission" date="2020-09" db="EMBL/GenBank/DDBJ databases">
        <authorList>
            <person name="Sun Q."/>
            <person name="Ohkuma M."/>
        </authorList>
    </citation>
    <scope>NUCLEOTIDE SEQUENCE</scope>
    <source>
        <strain evidence="2">JCM 12580</strain>
    </source>
</reference>
<reference evidence="2" key="1">
    <citation type="journal article" date="2014" name="Int. J. Syst. Evol. Microbiol.">
        <title>Complete genome sequence of Corynebacterium casei LMG S-19264T (=DSM 44701T), isolated from a smear-ripened cheese.</title>
        <authorList>
            <consortium name="US DOE Joint Genome Institute (JGI-PGF)"/>
            <person name="Walter F."/>
            <person name="Albersmeier A."/>
            <person name="Kalinowski J."/>
            <person name="Ruckert C."/>
        </authorList>
    </citation>
    <scope>NUCLEOTIDE SEQUENCE</scope>
    <source>
        <strain evidence="2">JCM 12580</strain>
    </source>
</reference>
<protein>
    <recommendedName>
        <fullName evidence="4">Tetratricopeptide repeat protein</fullName>
    </recommendedName>
</protein>
<keyword evidence="1" id="KW-0802">TPR repeat</keyword>
<organism evidence="2 3">
    <name type="scientific">Lentibacillus kapialis</name>
    <dbReference type="NCBI Taxonomy" id="340214"/>
    <lineage>
        <taxon>Bacteria</taxon>
        <taxon>Bacillati</taxon>
        <taxon>Bacillota</taxon>
        <taxon>Bacilli</taxon>
        <taxon>Bacillales</taxon>
        <taxon>Bacillaceae</taxon>
        <taxon>Lentibacillus</taxon>
    </lineage>
</organism>
<evidence type="ECO:0000256" key="1">
    <source>
        <dbReference type="PROSITE-ProRule" id="PRU00339"/>
    </source>
</evidence>
<name>A0A917PZT3_9BACI</name>
<dbReference type="InterPro" id="IPR011990">
    <property type="entry name" value="TPR-like_helical_dom_sf"/>
</dbReference>
<gene>
    <name evidence="2" type="ORF">GCM10007063_24510</name>
</gene>
<dbReference type="AlphaFoldDB" id="A0A917PZT3"/>
<dbReference type="EMBL" id="BMNQ01000040">
    <property type="protein sequence ID" value="GGK01306.1"/>
    <property type="molecule type" value="Genomic_DNA"/>
</dbReference>
<proteinExistence type="predicted"/>